<keyword evidence="3" id="KW-0862">Zinc</keyword>
<dbReference type="InterPro" id="IPR000306">
    <property type="entry name" value="Znf_FYVE"/>
</dbReference>
<dbReference type="PANTHER" id="PTHR46465:SF2">
    <property type="entry name" value="LATERAL SIGNALING TARGET PROTEIN 2 HOMOLOG"/>
    <property type="match status" value="1"/>
</dbReference>
<evidence type="ECO:0000256" key="4">
    <source>
        <dbReference type="PROSITE-ProRule" id="PRU00091"/>
    </source>
</evidence>
<dbReference type="Pfam" id="PF01363">
    <property type="entry name" value="FYVE"/>
    <property type="match status" value="1"/>
</dbReference>
<gene>
    <name evidence="7" type="ORF">FJT64_019626</name>
</gene>
<feature type="compositionally biased region" description="Low complexity" evidence="5">
    <location>
        <begin position="494"/>
        <end position="505"/>
    </location>
</feature>
<dbReference type="EMBL" id="VIIS01000423">
    <property type="protein sequence ID" value="KAF0309216.1"/>
    <property type="molecule type" value="Genomic_DNA"/>
</dbReference>
<feature type="compositionally biased region" description="Pro residues" evidence="5">
    <location>
        <begin position="444"/>
        <end position="453"/>
    </location>
</feature>
<dbReference type="InterPro" id="IPR013083">
    <property type="entry name" value="Znf_RING/FYVE/PHD"/>
</dbReference>
<name>A0A6A4WP74_AMPAM</name>
<dbReference type="InterPro" id="IPR017455">
    <property type="entry name" value="Znf_FYVE-rel"/>
</dbReference>
<proteinExistence type="predicted"/>
<dbReference type="GO" id="GO:0008270">
    <property type="term" value="F:zinc ion binding"/>
    <property type="evidence" value="ECO:0007669"/>
    <property type="project" value="UniProtKB-KW"/>
</dbReference>
<accession>A0A6A4WP74</accession>
<dbReference type="InterPro" id="IPR051118">
    <property type="entry name" value="LST-2"/>
</dbReference>
<keyword evidence="8" id="KW-1185">Reference proteome</keyword>
<evidence type="ECO:0000256" key="5">
    <source>
        <dbReference type="SAM" id="MobiDB-lite"/>
    </source>
</evidence>
<evidence type="ECO:0000256" key="3">
    <source>
        <dbReference type="ARBA" id="ARBA00022833"/>
    </source>
</evidence>
<dbReference type="OrthoDB" id="20035at2759"/>
<dbReference type="Gene3D" id="3.30.40.10">
    <property type="entry name" value="Zinc/RING finger domain, C3HC4 (zinc finger)"/>
    <property type="match status" value="1"/>
</dbReference>
<feature type="region of interest" description="Disordered" evidence="5">
    <location>
        <begin position="327"/>
        <end position="391"/>
    </location>
</feature>
<comment type="caution">
    <text evidence="7">The sequence shown here is derived from an EMBL/GenBank/DDBJ whole genome shotgun (WGS) entry which is preliminary data.</text>
</comment>
<evidence type="ECO:0000256" key="2">
    <source>
        <dbReference type="ARBA" id="ARBA00022771"/>
    </source>
</evidence>
<feature type="region of interest" description="Disordered" evidence="5">
    <location>
        <begin position="432"/>
        <end position="515"/>
    </location>
</feature>
<dbReference type="Proteomes" id="UP000440578">
    <property type="component" value="Unassembled WGS sequence"/>
</dbReference>
<dbReference type="PANTHER" id="PTHR46465">
    <property type="entry name" value="LATERAL SIGNALING TARGET PROTEIN 2 HOMOLOG"/>
    <property type="match status" value="1"/>
</dbReference>
<protein>
    <submittedName>
        <fullName evidence="7">Lateral signaling target protein 2</fullName>
    </submittedName>
</protein>
<dbReference type="InterPro" id="IPR011011">
    <property type="entry name" value="Znf_FYVE_PHD"/>
</dbReference>
<dbReference type="GO" id="GO:0031901">
    <property type="term" value="C:early endosome membrane"/>
    <property type="evidence" value="ECO:0007669"/>
    <property type="project" value="TreeGrafter"/>
</dbReference>
<dbReference type="SUPFAM" id="SSF57903">
    <property type="entry name" value="FYVE/PHD zinc finger"/>
    <property type="match status" value="1"/>
</dbReference>
<evidence type="ECO:0000256" key="1">
    <source>
        <dbReference type="ARBA" id="ARBA00022723"/>
    </source>
</evidence>
<keyword evidence="1" id="KW-0479">Metal-binding</keyword>
<organism evidence="7 8">
    <name type="scientific">Amphibalanus amphitrite</name>
    <name type="common">Striped barnacle</name>
    <name type="synonym">Balanus amphitrite</name>
    <dbReference type="NCBI Taxonomy" id="1232801"/>
    <lineage>
        <taxon>Eukaryota</taxon>
        <taxon>Metazoa</taxon>
        <taxon>Ecdysozoa</taxon>
        <taxon>Arthropoda</taxon>
        <taxon>Crustacea</taxon>
        <taxon>Multicrustacea</taxon>
        <taxon>Cirripedia</taxon>
        <taxon>Thoracica</taxon>
        <taxon>Thoracicalcarea</taxon>
        <taxon>Balanomorpha</taxon>
        <taxon>Balanoidea</taxon>
        <taxon>Balanidae</taxon>
        <taxon>Amphibalaninae</taxon>
        <taxon>Amphibalanus</taxon>
    </lineage>
</organism>
<feature type="domain" description="FYVE-type" evidence="6">
    <location>
        <begin position="724"/>
        <end position="784"/>
    </location>
</feature>
<evidence type="ECO:0000259" key="6">
    <source>
        <dbReference type="PROSITE" id="PS50178"/>
    </source>
</evidence>
<evidence type="ECO:0000313" key="7">
    <source>
        <dbReference type="EMBL" id="KAF0309216.1"/>
    </source>
</evidence>
<feature type="compositionally biased region" description="Low complexity" evidence="5">
    <location>
        <begin position="362"/>
        <end position="377"/>
    </location>
</feature>
<feature type="compositionally biased region" description="Basic residues" evidence="5">
    <location>
        <begin position="459"/>
        <end position="468"/>
    </location>
</feature>
<dbReference type="PROSITE" id="PS50178">
    <property type="entry name" value="ZF_FYVE"/>
    <property type="match status" value="1"/>
</dbReference>
<dbReference type="AlphaFoldDB" id="A0A6A4WP74"/>
<keyword evidence="2 4" id="KW-0863">Zinc-finger</keyword>
<sequence>MYSLRKWFYRPKRTDTSLFAQFFFADDELNKVTLELDSFDGRKDPERCTLLVLSICNHMLDEVVGEDRAPRDFRAKFPDDVLQENLAGQLWFGAECLAAGSCIMNREMESAGMRPLAKAVTKSLENVRALLREQCLKSPQEFTEKLCESLKIFDRLFAEFELRYVSAMVTVKSAKEYALIQNVIALFSETVQRALRLGLLSQEQLDLYDPALMFTIPRLAIVAGLVIYPDGPLRLDQDIADISELFRPFKNLLCKIRELLWTLSKAELYALEKALCSVDEPINTVASDVPSAPDAYPMPDIDAFVAEFYSKNPGCRRSVSRSACRETEARLRQFHPGSRSHRRRRGQGGSGSGSNGHRRLARSGATAEEAAAAGAPAEQRRGSTTEPAARGRVGRVPIIACDYGSRLDQRRDVERQVASIVDDLVGLAVSEAERRAQSAEEPEPPAAPAPAPAPGHSGTGRHRKKKLTRAPCGSAGGLLYQHNHCSPGGAPAEGSGHQSSQSGSDSSDDERPTRSGDREIALAIQAAEIATRSRSRARFKDSQDLIHRLFVCISGVADQLQTNFASDLRNILKVVFQINATPEEDSSGELSPSCGSVDSAEEALGSPAAVIDVVDVGGPAPAPAPALLSQVSEESHLASNMRVVGDHMEAEVLVHGSIGISGEAGLVQQVLAEGGPARPLPPPPAPPAVTVPARLTEALEPRQPPPPPPLEVTPRRSAPLWVPDQAAPECMQCGQPFTMVRRRHHCRRCGRVFCSRCSSGVLPLPQFGHQLPVRVCDECLAAETQS</sequence>
<reference evidence="7 8" key="1">
    <citation type="submission" date="2019-07" db="EMBL/GenBank/DDBJ databases">
        <title>Draft genome assembly of a fouling barnacle, Amphibalanus amphitrite (Darwin, 1854): The first reference genome for Thecostraca.</title>
        <authorList>
            <person name="Kim W."/>
        </authorList>
    </citation>
    <scope>NUCLEOTIDE SEQUENCE [LARGE SCALE GENOMIC DNA]</scope>
    <source>
        <strain evidence="7">SNU_AA5</strain>
        <tissue evidence="7">Soma without cirri and trophi</tissue>
    </source>
</reference>
<dbReference type="SMART" id="SM00064">
    <property type="entry name" value="FYVE"/>
    <property type="match status" value="1"/>
</dbReference>
<evidence type="ECO:0000313" key="8">
    <source>
        <dbReference type="Proteomes" id="UP000440578"/>
    </source>
</evidence>